<dbReference type="EMBL" id="GAMD01001684">
    <property type="protein sequence ID" value="JAA99906.1"/>
    <property type="molecule type" value="mRNA"/>
</dbReference>
<feature type="transmembrane region" description="Helical" evidence="1">
    <location>
        <begin position="87"/>
        <end position="109"/>
    </location>
</feature>
<feature type="non-terminal residue" evidence="2">
    <location>
        <position position="129"/>
    </location>
</feature>
<name>T1DS30_ANOAQ</name>
<keyword evidence="1" id="KW-0472">Membrane</keyword>
<evidence type="ECO:0000256" key="1">
    <source>
        <dbReference type="SAM" id="Phobius"/>
    </source>
</evidence>
<feature type="transmembrane region" description="Helical" evidence="1">
    <location>
        <begin position="48"/>
        <end position="67"/>
    </location>
</feature>
<sequence>LVEVMLRVSGWYVMMAVVVMMVMMFVLFVFLFAVAYRSVIVLRSINRIYCWLASICFVCCCCFHGGLVIDRLVSCFLFTIARSCGNMLFLGLVLFSLLKFAVLLLFFSVHFSTRWWYSRCWRLFFVLGE</sequence>
<feature type="non-terminal residue" evidence="2">
    <location>
        <position position="1"/>
    </location>
</feature>
<keyword evidence="1" id="KW-1133">Transmembrane helix</keyword>
<dbReference type="AlphaFoldDB" id="T1DS30"/>
<keyword evidence="1" id="KW-0812">Transmembrane</keyword>
<evidence type="ECO:0000313" key="2">
    <source>
        <dbReference type="EMBL" id="JAA99906.1"/>
    </source>
</evidence>
<organism evidence="2">
    <name type="scientific">Anopheles aquasalis</name>
    <name type="common">Malaria mosquito</name>
    <dbReference type="NCBI Taxonomy" id="42839"/>
    <lineage>
        <taxon>Eukaryota</taxon>
        <taxon>Metazoa</taxon>
        <taxon>Ecdysozoa</taxon>
        <taxon>Arthropoda</taxon>
        <taxon>Hexapoda</taxon>
        <taxon>Insecta</taxon>
        <taxon>Pterygota</taxon>
        <taxon>Neoptera</taxon>
        <taxon>Endopterygota</taxon>
        <taxon>Diptera</taxon>
        <taxon>Nematocera</taxon>
        <taxon>Culicoidea</taxon>
        <taxon>Culicidae</taxon>
        <taxon>Anophelinae</taxon>
        <taxon>Anopheles</taxon>
    </lineage>
</organism>
<feature type="transmembrane region" description="Helical" evidence="1">
    <location>
        <begin position="12"/>
        <end position="36"/>
    </location>
</feature>
<accession>T1DS30</accession>
<reference evidence="2" key="1">
    <citation type="submission" date="2013-07" db="EMBL/GenBank/DDBJ databases">
        <title>Transcriptome sequencing and developmental regulation of gene expression in Anopheles aquasalis.</title>
        <authorList>
            <consortium name="Brazilian Malaria Network (MCT/CNPq/MS/SCTIE/DECIT/PRONEX 555648/2009-5) and Research Network on Bioactive Molecules from Arthropod Vectors (NAP-MOBIARVE"/>
            <consortium name="University of Sao Paulo)"/>
            <person name="Marinotti O."/>
            <person name="Ribeiro J.M.C."/>
            <person name="Costa-da-Silva A.L."/>
            <person name="Silva M.C.P."/>
            <person name="Lopes A.R."/>
            <person name="Barros M.S."/>
            <person name="Sa-Nunes A."/>
            <person name="Konjin B.B."/>
            <person name="Carvalho E."/>
            <person name="Suesdek L."/>
            <person name="Silva-Neto M.A.C."/>
            <person name="Capurro M.L."/>
        </authorList>
    </citation>
    <scope>NUCLEOTIDE SEQUENCE</scope>
    <source>
        <tissue evidence="2">Whole body</tissue>
    </source>
</reference>
<proteinExistence type="evidence at transcript level"/>
<protein>
    <submittedName>
        <fullName evidence="2">Uncharacterized protein</fullName>
    </submittedName>
</protein>